<dbReference type="PANTHER" id="PTHR21092:SF0">
    <property type="entry name" value="NICASTRIN"/>
    <property type="match status" value="1"/>
</dbReference>
<dbReference type="GO" id="GO:0007219">
    <property type="term" value="P:Notch signaling pathway"/>
    <property type="evidence" value="ECO:0007669"/>
    <property type="project" value="UniProtKB-KW"/>
</dbReference>
<dbReference type="InterPro" id="IPR008710">
    <property type="entry name" value="Nicastrin"/>
</dbReference>
<evidence type="ECO:0000256" key="10">
    <source>
        <dbReference type="SAM" id="Phobius"/>
    </source>
</evidence>
<evidence type="ECO:0000313" key="13">
    <source>
        <dbReference type="EnsemblProtists" id="EKX40582"/>
    </source>
</evidence>
<keyword evidence="6" id="KW-0914">Notch signaling pathway</keyword>
<feature type="transmembrane region" description="Helical" evidence="10">
    <location>
        <begin position="680"/>
        <end position="699"/>
    </location>
</feature>
<keyword evidence="9" id="KW-0325">Glycoprotein</keyword>
<dbReference type="EMBL" id="JH993030">
    <property type="protein sequence ID" value="EKX40582.1"/>
    <property type="molecule type" value="Genomic_DNA"/>
</dbReference>
<keyword evidence="8 10" id="KW-0472">Membrane</keyword>
<keyword evidence="7 10" id="KW-1133">Transmembrane helix</keyword>
<dbReference type="Proteomes" id="UP000011087">
    <property type="component" value="Unassembled WGS sequence"/>
</dbReference>
<evidence type="ECO:0000256" key="8">
    <source>
        <dbReference type="ARBA" id="ARBA00023136"/>
    </source>
</evidence>
<proteinExistence type="inferred from homology"/>
<dbReference type="Pfam" id="PF18266">
    <property type="entry name" value="Ncstrn_small"/>
    <property type="match status" value="1"/>
</dbReference>
<dbReference type="HOGENOM" id="CLU_029323_0_0_1"/>
<dbReference type="PANTHER" id="PTHR21092">
    <property type="entry name" value="NICASTRIN"/>
    <property type="match status" value="1"/>
</dbReference>
<dbReference type="OMA" id="ECVYPGV"/>
<dbReference type="Gene3D" id="3.40.630.10">
    <property type="entry name" value="Zn peptidases"/>
    <property type="match status" value="1"/>
</dbReference>
<reference evidence="13" key="3">
    <citation type="submission" date="2016-03" db="UniProtKB">
        <authorList>
            <consortium name="EnsemblProtists"/>
        </authorList>
    </citation>
    <scope>IDENTIFICATION</scope>
</reference>
<dbReference type="KEGG" id="gtt:GUITHDRAFT_113369"/>
<dbReference type="GeneID" id="17297260"/>
<dbReference type="Pfam" id="PF05450">
    <property type="entry name" value="Nicastrin"/>
    <property type="match status" value="1"/>
</dbReference>
<feature type="domain" description="Nicastrin small lobe" evidence="11">
    <location>
        <begin position="8"/>
        <end position="147"/>
    </location>
</feature>
<organism evidence="12">
    <name type="scientific">Guillardia theta (strain CCMP2712)</name>
    <name type="common">Cryptophyte</name>
    <dbReference type="NCBI Taxonomy" id="905079"/>
    <lineage>
        <taxon>Eukaryota</taxon>
        <taxon>Cryptophyceae</taxon>
        <taxon>Pyrenomonadales</taxon>
        <taxon>Geminigeraceae</taxon>
        <taxon>Guillardia</taxon>
    </lineage>
</organism>
<dbReference type="InterPro" id="IPR041084">
    <property type="entry name" value="Ncstrn_small"/>
</dbReference>
<evidence type="ECO:0000256" key="9">
    <source>
        <dbReference type="ARBA" id="ARBA00023180"/>
    </source>
</evidence>
<dbReference type="eggNOG" id="KOG2657">
    <property type="taxonomic scope" value="Eukaryota"/>
</dbReference>
<dbReference type="EnsemblProtists" id="EKX40582">
    <property type="protein sequence ID" value="EKX40582"/>
    <property type="gene ID" value="GUITHDRAFT_113369"/>
</dbReference>
<dbReference type="GO" id="GO:0016485">
    <property type="term" value="P:protein processing"/>
    <property type="evidence" value="ECO:0007669"/>
    <property type="project" value="InterPro"/>
</dbReference>
<accession>L1IWT9</accession>
<protein>
    <recommendedName>
        <fullName evidence="3">Nicastrin</fullName>
    </recommendedName>
</protein>
<dbReference type="AlphaFoldDB" id="L1IWT9"/>
<dbReference type="RefSeq" id="XP_005827562.1">
    <property type="nucleotide sequence ID" value="XM_005827505.1"/>
</dbReference>
<dbReference type="SUPFAM" id="SSF53187">
    <property type="entry name" value="Zn-dependent exopeptidases"/>
    <property type="match status" value="1"/>
</dbReference>
<evidence type="ECO:0000313" key="14">
    <source>
        <dbReference type="Proteomes" id="UP000011087"/>
    </source>
</evidence>
<keyword evidence="14" id="KW-1185">Reference proteome</keyword>
<keyword evidence="5" id="KW-0732">Signal</keyword>
<keyword evidence="4 10" id="KW-0812">Transmembrane</keyword>
<evidence type="ECO:0000256" key="6">
    <source>
        <dbReference type="ARBA" id="ARBA00022976"/>
    </source>
</evidence>
<evidence type="ECO:0000256" key="4">
    <source>
        <dbReference type="ARBA" id="ARBA00022692"/>
    </source>
</evidence>
<gene>
    <name evidence="12" type="ORF">GUITHDRAFT_113369</name>
</gene>
<evidence type="ECO:0000256" key="3">
    <source>
        <dbReference type="ARBA" id="ARBA00015303"/>
    </source>
</evidence>
<evidence type="ECO:0000256" key="5">
    <source>
        <dbReference type="ARBA" id="ARBA00022729"/>
    </source>
</evidence>
<dbReference type="PaxDb" id="55529-EKX40582"/>
<evidence type="ECO:0000256" key="2">
    <source>
        <dbReference type="ARBA" id="ARBA00007717"/>
    </source>
</evidence>
<name>L1IWT9_GUITC</name>
<comment type="similarity">
    <text evidence="2">Belongs to the nicastrin family.</text>
</comment>
<dbReference type="OrthoDB" id="755951at2759"/>
<evidence type="ECO:0000259" key="11">
    <source>
        <dbReference type="Pfam" id="PF18266"/>
    </source>
</evidence>
<reference evidence="14" key="2">
    <citation type="submission" date="2012-11" db="EMBL/GenBank/DDBJ databases">
        <authorList>
            <person name="Kuo A."/>
            <person name="Curtis B.A."/>
            <person name="Tanifuji G."/>
            <person name="Burki F."/>
            <person name="Gruber A."/>
            <person name="Irimia M."/>
            <person name="Maruyama S."/>
            <person name="Arias M.C."/>
            <person name="Ball S.G."/>
            <person name="Gile G.H."/>
            <person name="Hirakawa Y."/>
            <person name="Hopkins J.F."/>
            <person name="Rensing S.A."/>
            <person name="Schmutz J."/>
            <person name="Symeonidi A."/>
            <person name="Elias M."/>
            <person name="Eveleigh R.J."/>
            <person name="Herman E.K."/>
            <person name="Klute M.J."/>
            <person name="Nakayama T."/>
            <person name="Obornik M."/>
            <person name="Reyes-Prieto A."/>
            <person name="Armbrust E.V."/>
            <person name="Aves S.J."/>
            <person name="Beiko R.G."/>
            <person name="Coutinho P."/>
            <person name="Dacks J.B."/>
            <person name="Durnford D.G."/>
            <person name="Fast N.M."/>
            <person name="Green B.R."/>
            <person name="Grisdale C."/>
            <person name="Hempe F."/>
            <person name="Henrissat B."/>
            <person name="Hoppner M.P."/>
            <person name="Ishida K.-I."/>
            <person name="Kim E."/>
            <person name="Koreny L."/>
            <person name="Kroth P.G."/>
            <person name="Liu Y."/>
            <person name="Malik S.-B."/>
            <person name="Maier U.G."/>
            <person name="McRose D."/>
            <person name="Mock T."/>
            <person name="Neilson J.A."/>
            <person name="Onodera N.T."/>
            <person name="Poole A.M."/>
            <person name="Pritham E.J."/>
            <person name="Richards T.A."/>
            <person name="Rocap G."/>
            <person name="Roy S.W."/>
            <person name="Sarai C."/>
            <person name="Schaack S."/>
            <person name="Shirato S."/>
            <person name="Slamovits C.H."/>
            <person name="Spencer D.F."/>
            <person name="Suzuki S."/>
            <person name="Worden A.Z."/>
            <person name="Zauner S."/>
            <person name="Barry K."/>
            <person name="Bell C."/>
            <person name="Bharti A.K."/>
            <person name="Crow J.A."/>
            <person name="Grimwood J."/>
            <person name="Kramer R."/>
            <person name="Lindquist E."/>
            <person name="Lucas S."/>
            <person name="Salamov A."/>
            <person name="McFadden G.I."/>
            <person name="Lane C.E."/>
            <person name="Keeling P.J."/>
            <person name="Gray M.W."/>
            <person name="Grigoriev I.V."/>
            <person name="Archibald J.M."/>
        </authorList>
    </citation>
    <scope>NUCLEOTIDE SEQUENCE</scope>
    <source>
        <strain evidence="14">CCMP2712</strain>
    </source>
</reference>
<reference evidence="12 14" key="1">
    <citation type="journal article" date="2012" name="Nature">
        <title>Algal genomes reveal evolutionary mosaicism and the fate of nucleomorphs.</title>
        <authorList>
            <consortium name="DOE Joint Genome Institute"/>
            <person name="Curtis B.A."/>
            <person name="Tanifuji G."/>
            <person name="Burki F."/>
            <person name="Gruber A."/>
            <person name="Irimia M."/>
            <person name="Maruyama S."/>
            <person name="Arias M.C."/>
            <person name="Ball S.G."/>
            <person name="Gile G.H."/>
            <person name="Hirakawa Y."/>
            <person name="Hopkins J.F."/>
            <person name="Kuo A."/>
            <person name="Rensing S.A."/>
            <person name="Schmutz J."/>
            <person name="Symeonidi A."/>
            <person name="Elias M."/>
            <person name="Eveleigh R.J."/>
            <person name="Herman E.K."/>
            <person name="Klute M.J."/>
            <person name="Nakayama T."/>
            <person name="Obornik M."/>
            <person name="Reyes-Prieto A."/>
            <person name="Armbrust E.V."/>
            <person name="Aves S.J."/>
            <person name="Beiko R.G."/>
            <person name="Coutinho P."/>
            <person name="Dacks J.B."/>
            <person name="Durnford D.G."/>
            <person name="Fast N.M."/>
            <person name="Green B.R."/>
            <person name="Grisdale C.J."/>
            <person name="Hempel F."/>
            <person name="Henrissat B."/>
            <person name="Hoppner M.P."/>
            <person name="Ishida K."/>
            <person name="Kim E."/>
            <person name="Koreny L."/>
            <person name="Kroth P.G."/>
            <person name="Liu Y."/>
            <person name="Malik S.B."/>
            <person name="Maier U.G."/>
            <person name="McRose D."/>
            <person name="Mock T."/>
            <person name="Neilson J.A."/>
            <person name="Onodera N.T."/>
            <person name="Poole A.M."/>
            <person name="Pritham E.J."/>
            <person name="Richards T.A."/>
            <person name="Rocap G."/>
            <person name="Roy S.W."/>
            <person name="Sarai C."/>
            <person name="Schaack S."/>
            <person name="Shirato S."/>
            <person name="Slamovits C.H."/>
            <person name="Spencer D.F."/>
            <person name="Suzuki S."/>
            <person name="Worden A.Z."/>
            <person name="Zauner S."/>
            <person name="Barry K."/>
            <person name="Bell C."/>
            <person name="Bharti A.K."/>
            <person name="Crow J.A."/>
            <person name="Grimwood J."/>
            <person name="Kramer R."/>
            <person name="Lindquist E."/>
            <person name="Lucas S."/>
            <person name="Salamov A."/>
            <person name="McFadden G.I."/>
            <person name="Lane C.E."/>
            <person name="Keeling P.J."/>
            <person name="Gray M.W."/>
            <person name="Grigoriev I.V."/>
            <person name="Archibald J.M."/>
        </authorList>
    </citation>
    <scope>NUCLEOTIDE SEQUENCE</scope>
    <source>
        <strain evidence="12 14">CCMP2712</strain>
    </source>
</reference>
<evidence type="ECO:0000256" key="1">
    <source>
        <dbReference type="ARBA" id="ARBA00004479"/>
    </source>
</evidence>
<evidence type="ECO:0000256" key="7">
    <source>
        <dbReference type="ARBA" id="ARBA00022989"/>
    </source>
</evidence>
<dbReference type="GO" id="GO:0005886">
    <property type="term" value="C:plasma membrane"/>
    <property type="evidence" value="ECO:0007669"/>
    <property type="project" value="UniProtKB-ARBA"/>
</dbReference>
<sequence>MELNSEVSCTTLINNLGAVGCRSAMAGGEAGRLVVAEKQADLDALFQDKDVSRRAVLLNEDLFTLENMLALKKSSRCSGILLARSDDLPTSGVFSPANPMRYCKCEEQKAPSGCSGKWNVPGNSLSEQSFNFPIIAVNSSRTAQLKGLIAQVKPWMPALVVRMNFYMDVFQGFRLEQESWWELQQVDSCCPNCRPNCAGSCCDFGFECTSSKTHPVSWAQPTCARQKEPTSYDCIGKQTCLPLGGYNIWSVDSPSFPPPPSQGIIVAAAAMDSSAFFHDLAEGASSQGSAVVALIAAADALKDVRRKMQELAGTPIVFALLQGEQWDHIGSRKLLSDIANFSCRKIKTSPSNGLPNDVCVDPPMLSPEIVQLRDNPIDFVLEVDQLTSAGGELGESQGLFFHTGCSPSDSSVKARELVLKQASVPGVAGVASPDEGLPFPPSTIVGSVLEEATGQQEARKLAKAPKGRALLAGYSSHFTNPFYQSRFDKIQSGGAELRAEGLCRAASRLSMVLYSLSTGAEAPALHANCTLVRELAGKIMWKHSEQEAPSSSYTSVYQPPTLRGPSERERFLFEQLAMATSAPGEVNETSKEASACDCCDPSGSCQPVKHFRCLQGKCVRSFAFFQDALPLGVAWDVNQSQFVLSQGDRNMSHVVWTESNWQLNLGAMVYLEEETTVEQAVFACGLVLCACTFLLVSSMSKYYERRFKHN</sequence>
<evidence type="ECO:0000313" key="12">
    <source>
        <dbReference type="EMBL" id="EKX40582.1"/>
    </source>
</evidence>
<dbReference type="STRING" id="905079.L1IWT9"/>
<comment type="subcellular location">
    <subcellularLocation>
        <location evidence="1">Membrane</location>
        <topology evidence="1">Single-pass type I membrane protein</topology>
    </subcellularLocation>
</comment>